<evidence type="ECO:0000259" key="1">
    <source>
        <dbReference type="SMART" id="SM00421"/>
    </source>
</evidence>
<proteinExistence type="predicted"/>
<dbReference type="GO" id="GO:0003677">
    <property type="term" value="F:DNA binding"/>
    <property type="evidence" value="ECO:0007669"/>
    <property type="project" value="InterPro"/>
</dbReference>
<organism evidence="2">
    <name type="scientific">Mariniphaga anaerophila</name>
    <dbReference type="NCBI Taxonomy" id="1484053"/>
    <lineage>
        <taxon>Bacteria</taxon>
        <taxon>Pseudomonadati</taxon>
        <taxon>Bacteroidota</taxon>
        <taxon>Bacteroidia</taxon>
        <taxon>Marinilabiliales</taxon>
        <taxon>Prolixibacteraceae</taxon>
        <taxon>Mariniphaga</taxon>
    </lineage>
</organism>
<accession>A0A831LX10</accession>
<dbReference type="Proteomes" id="UP000886047">
    <property type="component" value="Unassembled WGS sequence"/>
</dbReference>
<comment type="caution">
    <text evidence="2">The sequence shown here is derived from an EMBL/GenBank/DDBJ whole genome shotgun (WGS) entry which is preliminary data.</text>
</comment>
<dbReference type="InterPro" id="IPR036388">
    <property type="entry name" value="WH-like_DNA-bd_sf"/>
</dbReference>
<dbReference type="SUPFAM" id="SSF46894">
    <property type="entry name" value="C-terminal effector domain of the bipartite response regulators"/>
    <property type="match status" value="1"/>
</dbReference>
<evidence type="ECO:0000313" key="2">
    <source>
        <dbReference type="EMBL" id="HDR51386.1"/>
    </source>
</evidence>
<dbReference type="Pfam" id="PF00196">
    <property type="entry name" value="GerE"/>
    <property type="match status" value="1"/>
</dbReference>
<feature type="non-terminal residue" evidence="2">
    <location>
        <position position="1"/>
    </location>
</feature>
<gene>
    <name evidence="2" type="ORF">ENN90_07165</name>
</gene>
<protein>
    <recommendedName>
        <fullName evidence="1">HTH luxR-type domain-containing protein</fullName>
    </recommendedName>
</protein>
<name>A0A831LX10_9BACT</name>
<dbReference type="InterPro" id="IPR016032">
    <property type="entry name" value="Sig_transdc_resp-reg_C-effctor"/>
</dbReference>
<reference evidence="2" key="1">
    <citation type="journal article" date="2020" name="mSystems">
        <title>Genome- and Community-Level Interaction Insights into Carbon Utilization and Element Cycling Functions of Hydrothermarchaeota in Hydrothermal Sediment.</title>
        <authorList>
            <person name="Zhou Z."/>
            <person name="Liu Y."/>
            <person name="Xu W."/>
            <person name="Pan J."/>
            <person name="Luo Z.H."/>
            <person name="Li M."/>
        </authorList>
    </citation>
    <scope>NUCLEOTIDE SEQUENCE [LARGE SCALE GENOMIC DNA]</scope>
    <source>
        <strain evidence="2">SpSt-1217</strain>
    </source>
</reference>
<dbReference type="EMBL" id="DSDK01000394">
    <property type="protein sequence ID" value="HDR51386.1"/>
    <property type="molecule type" value="Genomic_DNA"/>
</dbReference>
<dbReference type="InterPro" id="IPR000792">
    <property type="entry name" value="Tscrpt_reg_LuxR_C"/>
</dbReference>
<dbReference type="GO" id="GO:0006355">
    <property type="term" value="P:regulation of DNA-templated transcription"/>
    <property type="evidence" value="ECO:0007669"/>
    <property type="project" value="InterPro"/>
</dbReference>
<dbReference type="SMART" id="SM00421">
    <property type="entry name" value="HTH_LUXR"/>
    <property type="match status" value="1"/>
</dbReference>
<feature type="domain" description="HTH luxR-type" evidence="1">
    <location>
        <begin position="27"/>
        <end position="84"/>
    </location>
</feature>
<dbReference type="AlphaFoldDB" id="A0A831LX10"/>
<sequence>NEQQNQIFETYFEEVHKDFFKKIRDKYPELTAREMKLSAYIRMNLTTKEIAVLLNISNRGVEIARYRLRKRFNLERETNLTTFLLNI</sequence>
<dbReference type="Gene3D" id="1.10.10.10">
    <property type="entry name" value="Winged helix-like DNA-binding domain superfamily/Winged helix DNA-binding domain"/>
    <property type="match status" value="1"/>
</dbReference>